<evidence type="ECO:0000259" key="3">
    <source>
        <dbReference type="PROSITE" id="PS51186"/>
    </source>
</evidence>
<feature type="domain" description="N-acetyltransferase" evidence="3">
    <location>
        <begin position="1"/>
        <end position="165"/>
    </location>
</feature>
<keyword evidence="1" id="KW-0808">Transferase</keyword>
<dbReference type="PANTHER" id="PTHR43877">
    <property type="entry name" value="AMINOALKYLPHOSPHONATE N-ACETYLTRANSFERASE-RELATED-RELATED"/>
    <property type="match status" value="1"/>
</dbReference>
<sequence>MNCRLLTVADAEAYRNLRLEGLQNNPEAFGSSFEEEKNDQIELYANRFESQGSFTFGVFDHEELVGVTTLVKESKLKLKHKASIFAVYVSPRMRGLGVGKHLMIEAINKARELKGVEQLNLTVVSTNASAKRLYSSLGFEVFGTEKRAMKIGQQYFDEDYMVLFL</sequence>
<dbReference type="Pfam" id="PF13420">
    <property type="entry name" value="Acetyltransf_4"/>
    <property type="match status" value="1"/>
</dbReference>
<dbReference type="Gene3D" id="3.40.630.30">
    <property type="match status" value="1"/>
</dbReference>
<gene>
    <name evidence="4" type="ORF">AB1300_00090</name>
</gene>
<dbReference type="InterPro" id="IPR050832">
    <property type="entry name" value="Bact_Acetyltransf"/>
</dbReference>
<dbReference type="InterPro" id="IPR000182">
    <property type="entry name" value="GNAT_dom"/>
</dbReference>
<evidence type="ECO:0000256" key="2">
    <source>
        <dbReference type="ARBA" id="ARBA00023315"/>
    </source>
</evidence>
<dbReference type="PANTHER" id="PTHR43877:SF2">
    <property type="entry name" value="AMINOALKYLPHOSPHONATE N-ACETYLTRANSFERASE-RELATED"/>
    <property type="match status" value="1"/>
</dbReference>
<dbReference type="SUPFAM" id="SSF55729">
    <property type="entry name" value="Acyl-CoA N-acyltransferases (Nat)"/>
    <property type="match status" value="1"/>
</dbReference>
<dbReference type="Proteomes" id="UP001558534">
    <property type="component" value="Unassembled WGS sequence"/>
</dbReference>
<name>A0ABV3VQ86_9BACI</name>
<comment type="caution">
    <text evidence="4">The sequence shown here is derived from an EMBL/GenBank/DDBJ whole genome shotgun (WGS) entry which is preliminary data.</text>
</comment>
<evidence type="ECO:0000256" key="1">
    <source>
        <dbReference type="ARBA" id="ARBA00022679"/>
    </source>
</evidence>
<dbReference type="EMBL" id="JBFRHK010000001">
    <property type="protein sequence ID" value="MEX3743526.1"/>
    <property type="molecule type" value="Genomic_DNA"/>
</dbReference>
<accession>A0ABV3VQ86</accession>
<keyword evidence="5" id="KW-1185">Reference proteome</keyword>
<evidence type="ECO:0000313" key="4">
    <source>
        <dbReference type="EMBL" id="MEX3743526.1"/>
    </source>
</evidence>
<organism evidence="4 5">
    <name type="scientific">Lysinibacillus xylanilyticus</name>
    <dbReference type="NCBI Taxonomy" id="582475"/>
    <lineage>
        <taxon>Bacteria</taxon>
        <taxon>Bacillati</taxon>
        <taxon>Bacillota</taxon>
        <taxon>Bacilli</taxon>
        <taxon>Bacillales</taxon>
        <taxon>Bacillaceae</taxon>
        <taxon>Lysinibacillus</taxon>
    </lineage>
</organism>
<protein>
    <submittedName>
        <fullName evidence="4">N-acetyltransferase family protein</fullName>
    </submittedName>
</protein>
<keyword evidence="2" id="KW-0012">Acyltransferase</keyword>
<dbReference type="PROSITE" id="PS51186">
    <property type="entry name" value="GNAT"/>
    <property type="match status" value="1"/>
</dbReference>
<dbReference type="InterPro" id="IPR016181">
    <property type="entry name" value="Acyl_CoA_acyltransferase"/>
</dbReference>
<proteinExistence type="predicted"/>
<dbReference type="CDD" id="cd04301">
    <property type="entry name" value="NAT_SF"/>
    <property type="match status" value="1"/>
</dbReference>
<dbReference type="RefSeq" id="WP_368634577.1">
    <property type="nucleotide sequence ID" value="NZ_JBFRHK010000001.1"/>
</dbReference>
<evidence type="ECO:0000313" key="5">
    <source>
        <dbReference type="Proteomes" id="UP001558534"/>
    </source>
</evidence>
<reference evidence="4 5" key="1">
    <citation type="submission" date="2024-07" db="EMBL/GenBank/DDBJ databases">
        <title>Characterization of a bacterium isolated from hydrolysated instant sea cucumber by whole-genome sequencing and metabolomics.</title>
        <authorList>
            <person name="Luo X."/>
            <person name="Zhang Z."/>
            <person name="Zheng Z."/>
            <person name="Zhang W."/>
            <person name="Ming T."/>
            <person name="Jiao L."/>
            <person name="Su X."/>
            <person name="Kong F."/>
            <person name="Xu J."/>
        </authorList>
    </citation>
    <scope>NUCLEOTIDE SEQUENCE [LARGE SCALE GENOMIC DNA]</scope>
    <source>
        <strain evidence="4 5">XL-2024</strain>
    </source>
</reference>